<dbReference type="AlphaFoldDB" id="A0A7X3INR5"/>
<gene>
    <name evidence="2" type="ORF">GRF59_20735</name>
</gene>
<dbReference type="Proteomes" id="UP000460318">
    <property type="component" value="Unassembled WGS sequence"/>
</dbReference>
<dbReference type="InterPro" id="IPR043129">
    <property type="entry name" value="ATPase_NBD"/>
</dbReference>
<dbReference type="SUPFAM" id="SSF53067">
    <property type="entry name" value="Actin-like ATPase domain"/>
    <property type="match status" value="1"/>
</dbReference>
<dbReference type="PANTHER" id="PTHR18964:SF149">
    <property type="entry name" value="BIFUNCTIONAL UDP-N-ACETYLGLUCOSAMINE 2-EPIMERASE_N-ACETYLMANNOSAMINE KINASE"/>
    <property type="match status" value="1"/>
</dbReference>
<name>A0A7X3INR5_9BACL</name>
<evidence type="ECO:0000313" key="3">
    <source>
        <dbReference type="Proteomes" id="UP000460318"/>
    </source>
</evidence>
<dbReference type="EMBL" id="WUBI01000003">
    <property type="protein sequence ID" value="MWV46050.1"/>
    <property type="molecule type" value="Genomic_DNA"/>
</dbReference>
<comment type="caution">
    <text evidence="2">The sequence shown here is derived from an EMBL/GenBank/DDBJ whole genome shotgun (WGS) entry which is preliminary data.</text>
</comment>
<dbReference type="PROSITE" id="PS01125">
    <property type="entry name" value="ROK"/>
    <property type="match status" value="1"/>
</dbReference>
<dbReference type="PANTHER" id="PTHR18964">
    <property type="entry name" value="ROK (REPRESSOR, ORF, KINASE) FAMILY"/>
    <property type="match status" value="1"/>
</dbReference>
<evidence type="ECO:0000256" key="1">
    <source>
        <dbReference type="ARBA" id="ARBA00006479"/>
    </source>
</evidence>
<comment type="similarity">
    <text evidence="1">Belongs to the ROK (NagC/XylR) family.</text>
</comment>
<sequence>MGTTRFVYAPDSTYAVGIDLGGTKINAGIVDEKGHVLSACSLPTLPGHGSIPDRIIETLQKLFQNEDGPDLIRIRGIGVASAGQINWGEGSVHFSTDLIPGYTGTPLRRILEERFQMPVFVDNDVNVLTLTEKRLGSAQGLRNFVCLALGTGVGGGIMADGQIVRGSWGGAGEVGHMSVDFDGLPCVCGGMGCLEQYASGTGIGARMRRKLESVGRDTAAVDAREVIALWQAGDVIASTIMNETFRALGSGLASLIHMFNPEMIVLGGGVAESGEVFLERVRAETLKRAMPSFTENLRIVSAYRGNYSGMIGAGLQLWEYPLRTPLTPGEG</sequence>
<accession>A0A7X3INR5</accession>
<dbReference type="RefSeq" id="WP_160499620.1">
    <property type="nucleotide sequence ID" value="NZ_WUBI01000003.1"/>
</dbReference>
<dbReference type="InterPro" id="IPR000600">
    <property type="entry name" value="ROK"/>
</dbReference>
<keyword evidence="3" id="KW-1185">Reference proteome</keyword>
<dbReference type="Gene3D" id="3.30.420.40">
    <property type="match status" value="2"/>
</dbReference>
<dbReference type="InterPro" id="IPR049874">
    <property type="entry name" value="ROK_cs"/>
</dbReference>
<dbReference type="Pfam" id="PF00480">
    <property type="entry name" value="ROK"/>
    <property type="match status" value="1"/>
</dbReference>
<dbReference type="CDD" id="cd24068">
    <property type="entry name" value="ASKHA_NBD_ROK_FnNanK-like"/>
    <property type="match status" value="1"/>
</dbReference>
<protein>
    <submittedName>
        <fullName evidence="2">ROK family protein</fullName>
    </submittedName>
</protein>
<reference evidence="2 3" key="1">
    <citation type="submission" date="2019-12" db="EMBL/GenBank/DDBJ databases">
        <title>Paenibacillus sp. nov., an endophytic bacterium isolated from the stem of Dendrobium.</title>
        <authorList>
            <person name="Zhao R."/>
        </authorList>
    </citation>
    <scope>NUCLEOTIDE SEQUENCE [LARGE SCALE GENOMIC DNA]</scope>
    <source>
        <strain evidence="2 3">HJL G12</strain>
    </source>
</reference>
<organism evidence="2 3">
    <name type="scientific">Paenibacillus dendrobii</name>
    <dbReference type="NCBI Taxonomy" id="2691084"/>
    <lineage>
        <taxon>Bacteria</taxon>
        <taxon>Bacillati</taxon>
        <taxon>Bacillota</taxon>
        <taxon>Bacilli</taxon>
        <taxon>Bacillales</taxon>
        <taxon>Paenibacillaceae</taxon>
        <taxon>Paenibacillus</taxon>
    </lineage>
</organism>
<proteinExistence type="inferred from homology"/>
<evidence type="ECO:0000313" key="2">
    <source>
        <dbReference type="EMBL" id="MWV46050.1"/>
    </source>
</evidence>